<dbReference type="GO" id="GO:0005576">
    <property type="term" value="C:extracellular region"/>
    <property type="evidence" value="ECO:0007669"/>
    <property type="project" value="UniProtKB-SubCell"/>
</dbReference>
<organism evidence="6 7">
    <name type="scientific">Aphanomyces stellatus</name>
    <dbReference type="NCBI Taxonomy" id="120398"/>
    <lineage>
        <taxon>Eukaryota</taxon>
        <taxon>Sar</taxon>
        <taxon>Stramenopiles</taxon>
        <taxon>Oomycota</taxon>
        <taxon>Saprolegniomycetes</taxon>
        <taxon>Saprolegniales</taxon>
        <taxon>Verrucalvaceae</taxon>
        <taxon>Aphanomyces</taxon>
    </lineage>
</organism>
<accession>A0A485LQV9</accession>
<proteinExistence type="predicted"/>
<feature type="domain" description="Crinkler effector protein N-terminal" evidence="4">
    <location>
        <begin position="2"/>
        <end position="120"/>
    </location>
</feature>
<dbReference type="GO" id="GO:0043657">
    <property type="term" value="C:host cell"/>
    <property type="evidence" value="ECO:0007669"/>
    <property type="project" value="UniProtKB-SubCell"/>
</dbReference>
<reference evidence="5" key="2">
    <citation type="submission" date="2019-06" db="EMBL/GenBank/DDBJ databases">
        <title>Genomics analysis of Aphanomyces spp. identifies a new class of oomycete effector associated with host adaptation.</title>
        <authorList>
            <person name="Gaulin E."/>
        </authorList>
    </citation>
    <scope>NUCLEOTIDE SEQUENCE</scope>
    <source>
        <strain evidence="5">CBS 578.67</strain>
    </source>
</reference>
<evidence type="ECO:0000313" key="6">
    <source>
        <dbReference type="EMBL" id="VFU00837.1"/>
    </source>
</evidence>
<dbReference type="InterPro" id="IPR045379">
    <property type="entry name" value="Crinkler_N"/>
</dbReference>
<dbReference type="EMBL" id="VJMH01007369">
    <property type="protein sequence ID" value="KAF0683770.1"/>
    <property type="molecule type" value="Genomic_DNA"/>
</dbReference>
<name>A0A485LQV9_9STRA</name>
<dbReference type="InterPro" id="IPR011009">
    <property type="entry name" value="Kinase-like_dom_sf"/>
</dbReference>
<dbReference type="AlphaFoldDB" id="A0A485LQV9"/>
<protein>
    <submittedName>
        <fullName evidence="6">Aste57867_24195 protein</fullName>
    </submittedName>
</protein>
<reference evidence="6 7" key="1">
    <citation type="submission" date="2019-03" db="EMBL/GenBank/DDBJ databases">
        <authorList>
            <person name="Gaulin E."/>
            <person name="Dumas B."/>
        </authorList>
    </citation>
    <scope>NUCLEOTIDE SEQUENCE [LARGE SCALE GENOMIC DNA]</scope>
    <source>
        <strain evidence="6">CBS 568.67</strain>
    </source>
</reference>
<evidence type="ECO:0000313" key="7">
    <source>
        <dbReference type="Proteomes" id="UP000332933"/>
    </source>
</evidence>
<evidence type="ECO:0000256" key="3">
    <source>
        <dbReference type="ARBA" id="ARBA00022525"/>
    </source>
</evidence>
<evidence type="ECO:0000256" key="1">
    <source>
        <dbReference type="ARBA" id="ARBA00004340"/>
    </source>
</evidence>
<sequence>MLQLVLVVVGDNRPLVVEIEATSLVGVLQSKIKDAKTGSIRCDASHLELFLALKNNAWLSDNDPDLNGLSQPAEGNTVLPLYANDNKRMKTTVKLARYFSGGKYPEISDEADGIIHVVVVVPTGVLPGPPTSVIAMAPTSVLPSVVPSICVTELLQNNSAPHLEFMESMKQPLGFKIPVLVAQYVSTWPDSFIQGNAEYGVCIDEYLEGTIVGTSESAVVSLDSLWLKLFMCLCKCTIFRDESHASSSRPGLRPDAVIVKGNVLVGKCEAKASEKQIATATLELTEKMADAAYTTFPRGRTCIPAWTTCAGLIQLHQLSYNPHTNIYESKILEMYHTTNFNDRQRFVVDLFKILKWVTPIEQPNALMHLFPQLRNITPNGHYVTWLKAGLVKEFRKNAEIDMTIIHRVYNANLQHVERGVCGPISVTITSIGQTLQNALVNFQGNRDSIVRQVQTALEELHNIGVAHCDVRAANVFVLLGDNRVILGDLEYCRPLDASPPNVKCCPKDGSCKTALELDEYQFRAFVDELARM</sequence>
<dbReference type="OrthoDB" id="4062651at2759"/>
<dbReference type="EMBL" id="CAADRA010007395">
    <property type="protein sequence ID" value="VFU00837.1"/>
    <property type="molecule type" value="Genomic_DNA"/>
</dbReference>
<comment type="subcellular location">
    <subcellularLocation>
        <location evidence="1">Host cell</location>
    </subcellularLocation>
    <subcellularLocation>
        <location evidence="2">Secreted</location>
    </subcellularLocation>
</comment>
<dbReference type="SUPFAM" id="SSF56112">
    <property type="entry name" value="Protein kinase-like (PK-like)"/>
    <property type="match status" value="1"/>
</dbReference>
<evidence type="ECO:0000256" key="2">
    <source>
        <dbReference type="ARBA" id="ARBA00004613"/>
    </source>
</evidence>
<evidence type="ECO:0000259" key="4">
    <source>
        <dbReference type="Pfam" id="PF20147"/>
    </source>
</evidence>
<dbReference type="Pfam" id="PF20147">
    <property type="entry name" value="Crinkler"/>
    <property type="match status" value="1"/>
</dbReference>
<gene>
    <name evidence="6" type="primary">Aste57867_24195</name>
    <name evidence="5" type="ORF">As57867_024121</name>
    <name evidence="6" type="ORF">ASTE57867_24195</name>
</gene>
<evidence type="ECO:0000313" key="5">
    <source>
        <dbReference type="EMBL" id="KAF0683770.1"/>
    </source>
</evidence>
<keyword evidence="7" id="KW-1185">Reference proteome</keyword>
<dbReference type="Proteomes" id="UP000332933">
    <property type="component" value="Unassembled WGS sequence"/>
</dbReference>
<keyword evidence="3" id="KW-0964">Secreted</keyword>
<dbReference type="Gene3D" id="1.10.510.10">
    <property type="entry name" value="Transferase(Phosphotransferase) domain 1"/>
    <property type="match status" value="1"/>
</dbReference>